<keyword evidence="6 9" id="KW-1133">Transmembrane helix</keyword>
<feature type="transmembrane region" description="Helical" evidence="9">
    <location>
        <begin position="46"/>
        <end position="64"/>
    </location>
</feature>
<dbReference type="InterPro" id="IPR055348">
    <property type="entry name" value="DctQ"/>
</dbReference>
<name>A0A8K0VAP9_9RHOB</name>
<evidence type="ECO:0000256" key="4">
    <source>
        <dbReference type="ARBA" id="ARBA00022519"/>
    </source>
</evidence>
<dbReference type="Pfam" id="PF04290">
    <property type="entry name" value="DctQ"/>
    <property type="match status" value="1"/>
</dbReference>
<dbReference type="PANTHER" id="PTHR35011">
    <property type="entry name" value="2,3-DIKETO-L-GULONATE TRAP TRANSPORTER SMALL PERMEASE PROTEIN YIAM"/>
    <property type="match status" value="1"/>
</dbReference>
<dbReference type="EMBL" id="JAESVN010000002">
    <property type="protein sequence ID" value="MBL4916738.1"/>
    <property type="molecule type" value="Genomic_DNA"/>
</dbReference>
<keyword evidence="7 9" id="KW-0472">Membrane</keyword>
<comment type="caution">
    <text evidence="11">The sequence shown here is derived from an EMBL/GenBank/DDBJ whole genome shotgun (WGS) entry which is preliminary data.</text>
</comment>
<keyword evidence="4 9" id="KW-0997">Cell inner membrane</keyword>
<evidence type="ECO:0000313" key="12">
    <source>
        <dbReference type="Proteomes" id="UP000648908"/>
    </source>
</evidence>
<dbReference type="PANTHER" id="PTHR35011:SF2">
    <property type="entry name" value="2,3-DIKETO-L-GULONATE TRAP TRANSPORTER SMALL PERMEASE PROTEIN YIAM"/>
    <property type="match status" value="1"/>
</dbReference>
<evidence type="ECO:0000256" key="8">
    <source>
        <dbReference type="ARBA" id="ARBA00038436"/>
    </source>
</evidence>
<feature type="transmembrane region" description="Helical" evidence="9">
    <location>
        <begin position="12"/>
        <end position="34"/>
    </location>
</feature>
<dbReference type="AlphaFoldDB" id="A0A8K0VAP9"/>
<dbReference type="GO" id="GO:0015740">
    <property type="term" value="P:C4-dicarboxylate transport"/>
    <property type="evidence" value="ECO:0007669"/>
    <property type="project" value="TreeGrafter"/>
</dbReference>
<comment type="subunit">
    <text evidence="9">The complex comprises the extracytoplasmic solute receptor protein and the two transmembrane proteins.</text>
</comment>
<comment type="subcellular location">
    <subcellularLocation>
        <location evidence="1 9">Cell inner membrane</location>
        <topology evidence="1 9">Multi-pass membrane protein</topology>
    </subcellularLocation>
</comment>
<evidence type="ECO:0000256" key="5">
    <source>
        <dbReference type="ARBA" id="ARBA00022692"/>
    </source>
</evidence>
<dbReference type="InterPro" id="IPR007387">
    <property type="entry name" value="TRAP_DctQ"/>
</dbReference>
<gene>
    <name evidence="11" type="ORF">JL811_05835</name>
</gene>
<protein>
    <recommendedName>
        <fullName evidence="9">TRAP transporter small permease protein</fullName>
    </recommendedName>
</protein>
<keyword evidence="5 9" id="KW-0812">Transmembrane</keyword>
<sequence>MILLRFIDGACRALIGVAILVMVFSIFGQVFYRVALDSFLGWAEEVARFSFVWLVFIGSVSAFWGRNHLGIDFLPELLGPRGRVILDTVICAIVLVFCIVLARYGYTLTLRTMTQTAPATGIVMGYVYMAMPLGAALTALFAAVDFLRNLSALWQGDLSRAAIQPQQAGVVEAALREDGQ</sequence>
<evidence type="ECO:0000256" key="6">
    <source>
        <dbReference type="ARBA" id="ARBA00022989"/>
    </source>
</evidence>
<evidence type="ECO:0000259" key="10">
    <source>
        <dbReference type="Pfam" id="PF04290"/>
    </source>
</evidence>
<dbReference type="Proteomes" id="UP000648908">
    <property type="component" value="Unassembled WGS sequence"/>
</dbReference>
<keyword evidence="2 9" id="KW-0813">Transport</keyword>
<evidence type="ECO:0000256" key="3">
    <source>
        <dbReference type="ARBA" id="ARBA00022475"/>
    </source>
</evidence>
<evidence type="ECO:0000256" key="2">
    <source>
        <dbReference type="ARBA" id="ARBA00022448"/>
    </source>
</evidence>
<evidence type="ECO:0000256" key="9">
    <source>
        <dbReference type="RuleBase" id="RU369079"/>
    </source>
</evidence>
<accession>A0A8K0VAP9</accession>
<comment type="similarity">
    <text evidence="8 9">Belongs to the TRAP transporter small permease family.</text>
</comment>
<dbReference type="GO" id="GO:0005886">
    <property type="term" value="C:plasma membrane"/>
    <property type="evidence" value="ECO:0007669"/>
    <property type="project" value="UniProtKB-SubCell"/>
</dbReference>
<evidence type="ECO:0000256" key="7">
    <source>
        <dbReference type="ARBA" id="ARBA00023136"/>
    </source>
</evidence>
<evidence type="ECO:0000256" key="1">
    <source>
        <dbReference type="ARBA" id="ARBA00004429"/>
    </source>
</evidence>
<reference evidence="11" key="1">
    <citation type="submission" date="2021-01" db="EMBL/GenBank/DDBJ databases">
        <title>Tabrizicola alba sp. nov. a motile alkaliphilic bacterium isolated from a soda lake.</title>
        <authorList>
            <person name="Szuroczki S."/>
            <person name="Abbaszade G."/>
            <person name="Schumann P."/>
            <person name="Toth E."/>
        </authorList>
    </citation>
    <scope>NUCLEOTIDE SEQUENCE</scope>
    <source>
        <strain evidence="11">DMG-N-6</strain>
    </source>
</reference>
<evidence type="ECO:0000313" key="11">
    <source>
        <dbReference type="EMBL" id="MBL4916738.1"/>
    </source>
</evidence>
<organism evidence="11 12">
    <name type="scientific">Szabonella alba</name>
    <dbReference type="NCBI Taxonomy" id="2804194"/>
    <lineage>
        <taxon>Bacteria</taxon>
        <taxon>Pseudomonadati</taxon>
        <taxon>Pseudomonadota</taxon>
        <taxon>Alphaproteobacteria</taxon>
        <taxon>Rhodobacterales</taxon>
        <taxon>Paracoccaceae</taxon>
        <taxon>Szabonella</taxon>
    </lineage>
</organism>
<feature type="transmembrane region" description="Helical" evidence="9">
    <location>
        <begin position="84"/>
        <end position="106"/>
    </location>
</feature>
<dbReference type="GO" id="GO:0022857">
    <property type="term" value="F:transmembrane transporter activity"/>
    <property type="evidence" value="ECO:0007669"/>
    <property type="project" value="UniProtKB-UniRule"/>
</dbReference>
<dbReference type="RefSeq" id="WP_202687554.1">
    <property type="nucleotide sequence ID" value="NZ_JAESVN010000002.1"/>
</dbReference>
<keyword evidence="12" id="KW-1185">Reference proteome</keyword>
<keyword evidence="3" id="KW-1003">Cell membrane</keyword>
<feature type="transmembrane region" description="Helical" evidence="9">
    <location>
        <begin position="126"/>
        <end position="147"/>
    </location>
</feature>
<proteinExistence type="inferred from homology"/>
<feature type="domain" description="Tripartite ATP-independent periplasmic transporters DctQ component" evidence="10">
    <location>
        <begin position="22"/>
        <end position="150"/>
    </location>
</feature>
<comment type="function">
    <text evidence="9">Part of the tripartite ATP-independent periplasmic (TRAP) transport system.</text>
</comment>